<keyword evidence="5" id="KW-0633">Potassium transport</keyword>
<feature type="transmembrane region" description="Helical" evidence="12">
    <location>
        <begin position="36"/>
        <end position="54"/>
    </location>
</feature>
<feature type="transmembrane region" description="Helical" evidence="12">
    <location>
        <begin position="119"/>
        <end position="139"/>
    </location>
</feature>
<evidence type="ECO:0000256" key="2">
    <source>
        <dbReference type="ARBA" id="ARBA00005551"/>
    </source>
</evidence>
<feature type="transmembrane region" description="Helical" evidence="12">
    <location>
        <begin position="194"/>
        <end position="211"/>
    </location>
</feature>
<comment type="similarity">
    <text evidence="2">Belongs to the monovalent cation:proton antiporter 2 (CPA2) transporter (TC 2.A.37) family.</text>
</comment>
<dbReference type="Proteomes" id="UP001055117">
    <property type="component" value="Unassembled WGS sequence"/>
</dbReference>
<dbReference type="InterPro" id="IPR004771">
    <property type="entry name" value="K/H_exchanger"/>
</dbReference>
<dbReference type="PANTHER" id="PTHR46157">
    <property type="entry name" value="K(+) EFFLUX ANTIPORTER 3, CHLOROPLASTIC"/>
    <property type="match status" value="1"/>
</dbReference>
<evidence type="ECO:0000256" key="8">
    <source>
        <dbReference type="ARBA" id="ARBA00022989"/>
    </source>
</evidence>
<evidence type="ECO:0000256" key="9">
    <source>
        <dbReference type="ARBA" id="ARBA00023065"/>
    </source>
</evidence>
<evidence type="ECO:0000313" key="14">
    <source>
        <dbReference type="EMBL" id="GJD45808.1"/>
    </source>
</evidence>
<evidence type="ECO:0000313" key="15">
    <source>
        <dbReference type="Proteomes" id="UP001055117"/>
    </source>
</evidence>
<dbReference type="Gene3D" id="1.20.1530.20">
    <property type="match status" value="1"/>
</dbReference>
<keyword evidence="15" id="KW-1185">Reference proteome</keyword>
<evidence type="ECO:0000256" key="5">
    <source>
        <dbReference type="ARBA" id="ARBA00022538"/>
    </source>
</evidence>
<feature type="transmembrane region" description="Helical" evidence="12">
    <location>
        <begin position="60"/>
        <end position="79"/>
    </location>
</feature>
<evidence type="ECO:0000256" key="10">
    <source>
        <dbReference type="ARBA" id="ARBA00023136"/>
    </source>
</evidence>
<dbReference type="EMBL" id="BPQG01000055">
    <property type="protein sequence ID" value="GJD45808.1"/>
    <property type="molecule type" value="Genomic_DNA"/>
</dbReference>
<feature type="transmembrane region" description="Helical" evidence="12">
    <location>
        <begin position="12"/>
        <end position="31"/>
    </location>
</feature>
<feature type="compositionally biased region" description="Basic and acidic residues" evidence="11">
    <location>
        <begin position="613"/>
        <end position="643"/>
    </location>
</feature>
<evidence type="ECO:0000256" key="1">
    <source>
        <dbReference type="ARBA" id="ARBA00004141"/>
    </source>
</evidence>
<protein>
    <submittedName>
        <fullName evidence="14">Glutathione-regulated potassium-efflux system protein KefC</fullName>
    </submittedName>
</protein>
<evidence type="ECO:0000256" key="6">
    <source>
        <dbReference type="ARBA" id="ARBA00022692"/>
    </source>
</evidence>
<feature type="domain" description="RCK N-terminal" evidence="13">
    <location>
        <begin position="412"/>
        <end position="528"/>
    </location>
</feature>
<dbReference type="Pfam" id="PF00999">
    <property type="entry name" value="Na_H_Exchanger"/>
    <property type="match status" value="1"/>
</dbReference>
<feature type="transmembrane region" description="Helical" evidence="12">
    <location>
        <begin position="337"/>
        <end position="355"/>
    </location>
</feature>
<organism evidence="14 15">
    <name type="scientific">Methylobacterium cerastii</name>
    <dbReference type="NCBI Taxonomy" id="932741"/>
    <lineage>
        <taxon>Bacteria</taxon>
        <taxon>Pseudomonadati</taxon>
        <taxon>Pseudomonadota</taxon>
        <taxon>Alphaproteobacteria</taxon>
        <taxon>Hyphomicrobiales</taxon>
        <taxon>Methylobacteriaceae</taxon>
        <taxon>Methylobacterium</taxon>
    </lineage>
</organism>
<name>A0ABQ4QKM8_9HYPH</name>
<keyword evidence="3" id="KW-0813">Transport</keyword>
<keyword evidence="7" id="KW-0630">Potassium</keyword>
<dbReference type="RefSeq" id="WP_147830312.1">
    <property type="nucleotide sequence ID" value="NZ_BPQG01000055.1"/>
</dbReference>
<evidence type="ECO:0000256" key="3">
    <source>
        <dbReference type="ARBA" id="ARBA00022448"/>
    </source>
</evidence>
<dbReference type="Gene3D" id="3.40.50.720">
    <property type="entry name" value="NAD(P)-binding Rossmann-like Domain"/>
    <property type="match status" value="1"/>
</dbReference>
<keyword evidence="9" id="KW-0406">Ion transport</keyword>
<feature type="transmembrane region" description="Helical" evidence="12">
    <location>
        <begin position="275"/>
        <end position="292"/>
    </location>
</feature>
<feature type="transmembrane region" description="Helical" evidence="12">
    <location>
        <begin position="367"/>
        <end position="386"/>
    </location>
</feature>
<evidence type="ECO:0000256" key="7">
    <source>
        <dbReference type="ARBA" id="ARBA00022958"/>
    </source>
</evidence>
<sequence>MASPAEHASFLPPVLTFLSAAVIGVPIFRLLGQSAVLGYLVAGVLIGPSGLSLIAEPETAASVAEIGVVLLLFIVGLELHLSQLVSMRRDIFGLGTAQLVVCAIVLGGLGVLFGAAPSASGIIGITLALSATAVALQLLEERGDLGTAYGSRAFAVLLFQDIAVVGILAVMPLLASAGGGSGAPWLGDAALSTGKALAAIVAVVLVGRYGLNRFFRLLAASGAREVMTAAALLVVLGTALLMQEVGLSMAMGAFLAGILLSESNFRHQLEADIEPFRGMLLGLFFMSVGMSIDGELVRAVWPLLFGATLAAILVKVALVAGLFRLFGSTWLDAVRGAAILAPAGEFAFVLLPLAGSLGLTDATATRFAVALAALTMLIGPVAAKGLDKALDVVRARRGGEALPATDVVESAEARVLVIGFGRFGQILTQVLLAEGVGVTVIDKDVEQIRSASRFGFRIYYGDGTRLDVLRAAGIGRVDLVCLCLDDAEASLKIVDIVHEEFESVRTYVRAYDRMHAVELMNRDVDYVVRETAESALAFGRATLEGLGLSSADAAARVEDVRKRDVARLVLQQAGALPEGGGWMRGIGVAEMKPEPLTAPQRPARALSAETRDIIGNDRREAAGRMLDRPPTETAEARAEREAEAEAQAEADARAEAEAQAERALRTPAMEVQNGER</sequence>
<dbReference type="SUPFAM" id="SSF51735">
    <property type="entry name" value="NAD(P)-binding Rossmann-fold domains"/>
    <property type="match status" value="1"/>
</dbReference>
<comment type="caution">
    <text evidence="14">The sequence shown here is derived from an EMBL/GenBank/DDBJ whole genome shotgun (WGS) entry which is preliminary data.</text>
</comment>
<evidence type="ECO:0000256" key="11">
    <source>
        <dbReference type="SAM" id="MobiDB-lite"/>
    </source>
</evidence>
<evidence type="ECO:0000259" key="13">
    <source>
        <dbReference type="PROSITE" id="PS51201"/>
    </source>
</evidence>
<dbReference type="InterPro" id="IPR036291">
    <property type="entry name" value="NAD(P)-bd_dom_sf"/>
</dbReference>
<feature type="transmembrane region" description="Helical" evidence="12">
    <location>
        <begin position="151"/>
        <end position="174"/>
    </location>
</feature>
<evidence type="ECO:0000256" key="4">
    <source>
        <dbReference type="ARBA" id="ARBA00022449"/>
    </source>
</evidence>
<comment type="subcellular location">
    <subcellularLocation>
        <location evidence="1">Membrane</location>
        <topology evidence="1">Multi-pass membrane protein</topology>
    </subcellularLocation>
</comment>
<feature type="compositionally biased region" description="Basic and acidic residues" evidence="11">
    <location>
        <begin position="650"/>
        <end position="664"/>
    </location>
</feature>
<dbReference type="InterPro" id="IPR003148">
    <property type="entry name" value="RCK_N"/>
</dbReference>
<dbReference type="InterPro" id="IPR038770">
    <property type="entry name" value="Na+/solute_symporter_sf"/>
</dbReference>
<dbReference type="PANTHER" id="PTHR46157:SF8">
    <property type="entry name" value="GLUTATHIONE-REGULATED POTASSIUM-EFFLUX SYSTEM PROTEIN"/>
    <property type="match status" value="1"/>
</dbReference>
<dbReference type="InterPro" id="IPR006153">
    <property type="entry name" value="Cation/H_exchanger_TM"/>
</dbReference>
<keyword evidence="10 12" id="KW-0472">Membrane</keyword>
<feature type="transmembrane region" description="Helical" evidence="12">
    <location>
        <begin position="304"/>
        <end position="325"/>
    </location>
</feature>
<dbReference type="NCBIfam" id="TIGR00932">
    <property type="entry name" value="2a37"/>
    <property type="match status" value="1"/>
</dbReference>
<keyword evidence="6 12" id="KW-0812">Transmembrane</keyword>
<feature type="region of interest" description="Disordered" evidence="11">
    <location>
        <begin position="613"/>
        <end position="676"/>
    </location>
</feature>
<dbReference type="PROSITE" id="PS51201">
    <property type="entry name" value="RCK_N"/>
    <property type="match status" value="1"/>
</dbReference>
<reference evidence="14 15" key="1">
    <citation type="journal article" date="2021" name="Front. Microbiol.">
        <title>Comprehensive Comparative Genomics and Phenotyping of Methylobacterium Species.</title>
        <authorList>
            <person name="Alessa O."/>
            <person name="Ogura Y."/>
            <person name="Fujitani Y."/>
            <person name="Takami H."/>
            <person name="Hayashi T."/>
            <person name="Sahin N."/>
            <person name="Tani A."/>
        </authorList>
    </citation>
    <scope>NUCLEOTIDE SEQUENCE [LARGE SCALE GENOMIC DNA]</scope>
    <source>
        <strain evidence="14 15">DSM 23679</strain>
    </source>
</reference>
<proteinExistence type="inferred from homology"/>
<feature type="transmembrane region" description="Helical" evidence="12">
    <location>
        <begin position="91"/>
        <end position="113"/>
    </location>
</feature>
<gene>
    <name evidence="14" type="primary">kefC_1</name>
    <name evidence="14" type="ORF">AFCDBAGC_3685</name>
</gene>
<evidence type="ECO:0000256" key="12">
    <source>
        <dbReference type="SAM" id="Phobius"/>
    </source>
</evidence>
<dbReference type="Pfam" id="PF02254">
    <property type="entry name" value="TrkA_N"/>
    <property type="match status" value="1"/>
</dbReference>
<accession>A0ABQ4QKM8</accession>
<keyword evidence="4" id="KW-0050">Antiport</keyword>
<keyword evidence="8 12" id="KW-1133">Transmembrane helix</keyword>